<dbReference type="InterPro" id="IPR002744">
    <property type="entry name" value="MIP18-like"/>
</dbReference>
<comment type="caution">
    <text evidence="2">The sequence shown here is derived from an EMBL/GenBank/DDBJ whole genome shotgun (WGS) entry which is preliminary data.</text>
</comment>
<reference evidence="2 3" key="1">
    <citation type="submission" date="2019-01" db="EMBL/GenBank/DDBJ databases">
        <authorList>
            <person name="Chen W.-M."/>
        </authorList>
    </citation>
    <scope>NUCLEOTIDE SEQUENCE [LARGE SCALE GENOMIC DNA]</scope>
    <source>
        <strain evidence="2 3">TLA-22</strain>
    </source>
</reference>
<dbReference type="AlphaFoldDB" id="A0A437JBF6"/>
<gene>
    <name evidence="2" type="ORF">ENE74_00815</name>
</gene>
<dbReference type="InterPro" id="IPR052339">
    <property type="entry name" value="Fe-S_Maturation_MIP18"/>
</dbReference>
<dbReference type="PANTHER" id="PTHR42831:SF1">
    <property type="entry name" value="FE-S PROTEIN MATURATION AUXILIARY FACTOR YITW"/>
    <property type="match status" value="1"/>
</dbReference>
<name>A0A437JBF6_9SPHN</name>
<dbReference type="OrthoDB" id="8480513at2"/>
<dbReference type="RefSeq" id="WP_127688751.1">
    <property type="nucleotide sequence ID" value="NZ_RZUL01000001.1"/>
</dbReference>
<protein>
    <submittedName>
        <fullName evidence="2">DUF59 domain-containing protein</fullName>
    </submittedName>
</protein>
<evidence type="ECO:0000259" key="1">
    <source>
        <dbReference type="Pfam" id="PF01883"/>
    </source>
</evidence>
<dbReference type="SUPFAM" id="SSF117916">
    <property type="entry name" value="Fe-S cluster assembly (FSCA) domain-like"/>
    <property type="match status" value="1"/>
</dbReference>
<dbReference type="Proteomes" id="UP000282977">
    <property type="component" value="Unassembled WGS sequence"/>
</dbReference>
<accession>A0A437JBF6</accession>
<dbReference type="Pfam" id="PF01883">
    <property type="entry name" value="FeS_assembly_P"/>
    <property type="match status" value="1"/>
</dbReference>
<dbReference type="EMBL" id="RZUL01000001">
    <property type="protein sequence ID" value="RVT43215.1"/>
    <property type="molecule type" value="Genomic_DNA"/>
</dbReference>
<feature type="domain" description="MIP18 family-like" evidence="1">
    <location>
        <begin position="7"/>
        <end position="81"/>
    </location>
</feature>
<keyword evidence="3" id="KW-1185">Reference proteome</keyword>
<evidence type="ECO:0000313" key="3">
    <source>
        <dbReference type="Proteomes" id="UP000282977"/>
    </source>
</evidence>
<dbReference type="Gene3D" id="3.30.300.130">
    <property type="entry name" value="Fe-S cluster assembly (FSCA)"/>
    <property type="match status" value="1"/>
</dbReference>
<evidence type="ECO:0000313" key="2">
    <source>
        <dbReference type="EMBL" id="RVT43215.1"/>
    </source>
</evidence>
<proteinExistence type="predicted"/>
<dbReference type="PANTHER" id="PTHR42831">
    <property type="entry name" value="FE-S PROTEIN MATURATION AUXILIARY FACTOR YITW"/>
    <property type="match status" value="1"/>
</dbReference>
<sequence>MTQDLHERVGQALNQVYDPCSVASNAPLGLIDMGLVRHWSVDASGRVDVTLCTTGPGCMMAGNIMRAAVEQLEQEPGVTHVALAFDTAFQWTPDAMSHDGAIRIAAARARATPNPPLRYQQHASG</sequence>
<organism evidence="2 3">
    <name type="scientific">Sphingobium algorifonticola</name>
    <dbReference type="NCBI Taxonomy" id="2008318"/>
    <lineage>
        <taxon>Bacteria</taxon>
        <taxon>Pseudomonadati</taxon>
        <taxon>Pseudomonadota</taxon>
        <taxon>Alphaproteobacteria</taxon>
        <taxon>Sphingomonadales</taxon>
        <taxon>Sphingomonadaceae</taxon>
        <taxon>Sphingobium</taxon>
    </lineage>
</organism>
<dbReference type="InterPro" id="IPR034904">
    <property type="entry name" value="FSCA_dom_sf"/>
</dbReference>